<evidence type="ECO:0000256" key="1">
    <source>
        <dbReference type="SAM" id="MobiDB-lite"/>
    </source>
</evidence>
<proteinExistence type="predicted"/>
<feature type="signal peptide" evidence="2">
    <location>
        <begin position="1"/>
        <end position="20"/>
    </location>
</feature>
<sequence length="172" mass="19304">MRGILLIIVITIVIWNILLAPRQESADTDELGAQLIESTTDKKLQYVDIRDYIPPTQRHHSNKGSSQESSNSEEETFNEDTTTTTTTITTTTTTVDTNTLTKTMMNSDATKEEDEKGKENVEKEAYSVPKQDQLNEEVLESVAEPITQQSSCSPRHHIMFLKTHKCASSTVQ</sequence>
<dbReference type="AlphaFoldDB" id="A0AAV2RN35"/>
<feature type="region of interest" description="Disordered" evidence="1">
    <location>
        <begin position="53"/>
        <end position="122"/>
    </location>
</feature>
<evidence type="ECO:0000313" key="3">
    <source>
        <dbReference type="EMBL" id="CAL4133253.1"/>
    </source>
</evidence>
<evidence type="ECO:0000256" key="2">
    <source>
        <dbReference type="SAM" id="SignalP"/>
    </source>
</evidence>
<organism evidence="3 4">
    <name type="scientific">Meganyctiphanes norvegica</name>
    <name type="common">Northern krill</name>
    <name type="synonym">Thysanopoda norvegica</name>
    <dbReference type="NCBI Taxonomy" id="48144"/>
    <lineage>
        <taxon>Eukaryota</taxon>
        <taxon>Metazoa</taxon>
        <taxon>Ecdysozoa</taxon>
        <taxon>Arthropoda</taxon>
        <taxon>Crustacea</taxon>
        <taxon>Multicrustacea</taxon>
        <taxon>Malacostraca</taxon>
        <taxon>Eumalacostraca</taxon>
        <taxon>Eucarida</taxon>
        <taxon>Euphausiacea</taxon>
        <taxon>Euphausiidae</taxon>
        <taxon>Meganyctiphanes</taxon>
    </lineage>
</organism>
<gene>
    <name evidence="3" type="ORF">MNOR_LOCUS27152</name>
</gene>
<feature type="chain" id="PRO_5043976998" evidence="2">
    <location>
        <begin position="21"/>
        <end position="172"/>
    </location>
</feature>
<protein>
    <submittedName>
        <fullName evidence="3">Uncharacterized protein</fullName>
    </submittedName>
</protein>
<reference evidence="3 4" key="1">
    <citation type="submission" date="2024-05" db="EMBL/GenBank/DDBJ databases">
        <authorList>
            <person name="Wallberg A."/>
        </authorList>
    </citation>
    <scope>NUCLEOTIDE SEQUENCE [LARGE SCALE GENOMIC DNA]</scope>
</reference>
<keyword evidence="2" id="KW-0732">Signal</keyword>
<dbReference type="Proteomes" id="UP001497623">
    <property type="component" value="Unassembled WGS sequence"/>
</dbReference>
<keyword evidence="4" id="KW-1185">Reference proteome</keyword>
<evidence type="ECO:0000313" key="4">
    <source>
        <dbReference type="Proteomes" id="UP001497623"/>
    </source>
</evidence>
<dbReference type="EMBL" id="CAXKWB010028127">
    <property type="protein sequence ID" value="CAL4133253.1"/>
    <property type="molecule type" value="Genomic_DNA"/>
</dbReference>
<feature type="compositionally biased region" description="Low complexity" evidence="1">
    <location>
        <begin position="79"/>
        <end position="103"/>
    </location>
</feature>
<feature type="compositionally biased region" description="Basic and acidic residues" evidence="1">
    <location>
        <begin position="109"/>
        <end position="122"/>
    </location>
</feature>
<comment type="caution">
    <text evidence="3">The sequence shown here is derived from an EMBL/GenBank/DDBJ whole genome shotgun (WGS) entry which is preliminary data.</text>
</comment>
<accession>A0AAV2RN35</accession>
<name>A0AAV2RN35_MEGNR</name>
<feature type="non-terminal residue" evidence="3">
    <location>
        <position position="172"/>
    </location>
</feature>